<dbReference type="Proteomes" id="UP000655225">
    <property type="component" value="Unassembled WGS sequence"/>
</dbReference>
<dbReference type="Gene3D" id="3.40.630.30">
    <property type="match status" value="1"/>
</dbReference>
<dbReference type="GO" id="GO:0016747">
    <property type="term" value="F:acyltransferase activity, transferring groups other than amino-acyl groups"/>
    <property type="evidence" value="ECO:0007669"/>
    <property type="project" value="InterPro"/>
</dbReference>
<dbReference type="Pfam" id="PF13302">
    <property type="entry name" value="Acetyltransf_3"/>
    <property type="match status" value="1"/>
</dbReference>
<dbReference type="EMBL" id="JABCRI010000016">
    <property type="protein sequence ID" value="KAF8392397.1"/>
    <property type="molecule type" value="Genomic_DNA"/>
</dbReference>
<name>A0A834YQ46_TETSI</name>
<dbReference type="InterPro" id="IPR000182">
    <property type="entry name" value="GNAT_dom"/>
</dbReference>
<keyword evidence="3" id="KW-1185">Reference proteome</keyword>
<dbReference type="PANTHER" id="PTHR46067:SF27">
    <property type="entry name" value="ACYL-COA N-ACYLTRANSFERASES (NAT) SUPERFAMILY PROTEIN"/>
    <property type="match status" value="1"/>
</dbReference>
<organism evidence="2 3">
    <name type="scientific">Tetracentron sinense</name>
    <name type="common">Spur-leaf</name>
    <dbReference type="NCBI Taxonomy" id="13715"/>
    <lineage>
        <taxon>Eukaryota</taxon>
        <taxon>Viridiplantae</taxon>
        <taxon>Streptophyta</taxon>
        <taxon>Embryophyta</taxon>
        <taxon>Tracheophyta</taxon>
        <taxon>Spermatophyta</taxon>
        <taxon>Magnoliopsida</taxon>
        <taxon>Trochodendrales</taxon>
        <taxon>Trochodendraceae</taxon>
        <taxon>Tetracentron</taxon>
    </lineage>
</organism>
<sequence>MERDSSKSDENEKEEEFSDISLRPLDLSDVDDFMVWATDDRVSRFCRWNTYTSKEDAVNYIKNTVIPHPWFKAICIKNRPIGAISVIPNSGEDSCRGEIGYLVASKYWGQGIATKAVKMVASTIFSEWPNLERLEALVDVENPGSQRVLEKAGFQKEGVLRKYCIQKGSTRDMVVLSLLSTDPKL</sequence>
<dbReference type="InterPro" id="IPR016181">
    <property type="entry name" value="Acyl_CoA_acyltransferase"/>
</dbReference>
<dbReference type="CDD" id="cd04301">
    <property type="entry name" value="NAT_SF"/>
    <property type="match status" value="1"/>
</dbReference>
<reference evidence="2 3" key="1">
    <citation type="submission" date="2020-04" db="EMBL/GenBank/DDBJ databases">
        <title>Plant Genome Project.</title>
        <authorList>
            <person name="Zhang R.-G."/>
        </authorList>
    </citation>
    <scope>NUCLEOTIDE SEQUENCE [LARGE SCALE GENOMIC DNA]</scope>
    <source>
        <strain evidence="2">YNK0</strain>
        <tissue evidence="2">Leaf</tissue>
    </source>
</reference>
<dbReference type="PANTHER" id="PTHR46067">
    <property type="entry name" value="ACYL-COA N-ACYLTRANSFERASES (NAT) SUPERFAMILY PROTEIN"/>
    <property type="match status" value="1"/>
</dbReference>
<feature type="domain" description="N-acetyltransferase" evidence="1">
    <location>
        <begin position="20"/>
        <end position="172"/>
    </location>
</feature>
<comment type="caution">
    <text evidence="2">The sequence shown here is derived from an EMBL/GenBank/DDBJ whole genome shotgun (WGS) entry which is preliminary data.</text>
</comment>
<protein>
    <recommendedName>
        <fullName evidence="1">N-acetyltransferase domain-containing protein</fullName>
    </recommendedName>
</protein>
<evidence type="ECO:0000259" key="1">
    <source>
        <dbReference type="PROSITE" id="PS51186"/>
    </source>
</evidence>
<dbReference type="PROSITE" id="PS51186">
    <property type="entry name" value="GNAT"/>
    <property type="match status" value="1"/>
</dbReference>
<gene>
    <name evidence="2" type="ORF">HHK36_022739</name>
</gene>
<proteinExistence type="predicted"/>
<dbReference type="AlphaFoldDB" id="A0A834YQ46"/>
<evidence type="ECO:0000313" key="3">
    <source>
        <dbReference type="Proteomes" id="UP000655225"/>
    </source>
</evidence>
<accession>A0A834YQ46</accession>
<evidence type="ECO:0000313" key="2">
    <source>
        <dbReference type="EMBL" id="KAF8392397.1"/>
    </source>
</evidence>
<dbReference type="SUPFAM" id="SSF55729">
    <property type="entry name" value="Acyl-CoA N-acyltransferases (Nat)"/>
    <property type="match status" value="1"/>
</dbReference>
<dbReference type="OrthoDB" id="630895at2759"/>
<dbReference type="OMA" id="EALMSWA"/>